<dbReference type="InterPro" id="IPR040282">
    <property type="entry name" value="Mig-18-like"/>
</dbReference>
<feature type="domain" description="Abnormal cell migration protein 18-like fibronectin type I" evidence="2">
    <location>
        <begin position="105"/>
        <end position="160"/>
    </location>
</feature>
<dbReference type="PANTHER" id="PTHR35572">
    <property type="entry name" value="PROTEIN CBG04538-RELATED"/>
    <property type="match status" value="1"/>
</dbReference>
<organism evidence="3 4">
    <name type="scientific">Gnathostoma spinigerum</name>
    <dbReference type="NCBI Taxonomy" id="75299"/>
    <lineage>
        <taxon>Eukaryota</taxon>
        <taxon>Metazoa</taxon>
        <taxon>Ecdysozoa</taxon>
        <taxon>Nematoda</taxon>
        <taxon>Chromadorea</taxon>
        <taxon>Rhabditida</taxon>
        <taxon>Spirurina</taxon>
        <taxon>Gnathostomatomorpha</taxon>
        <taxon>Gnathostomatoidea</taxon>
        <taxon>Gnathostomatidae</taxon>
        <taxon>Gnathostoma</taxon>
    </lineage>
</organism>
<dbReference type="EMBL" id="JBGFUD010004009">
    <property type="protein sequence ID" value="MFH4979274.1"/>
    <property type="molecule type" value="Genomic_DNA"/>
</dbReference>
<accession>A0ABD6EH23</accession>
<evidence type="ECO:0000256" key="1">
    <source>
        <dbReference type="SAM" id="SignalP"/>
    </source>
</evidence>
<dbReference type="Proteomes" id="UP001608902">
    <property type="component" value="Unassembled WGS sequence"/>
</dbReference>
<dbReference type="PANTHER" id="PTHR35572:SF7">
    <property type="entry name" value="PROTEIN CBG04538"/>
    <property type="match status" value="1"/>
</dbReference>
<sequence length="170" mass="18459">MISMFSVIFLLITANSLSFACEHGGKTYKDGETWTSRNVFNMKCTFSEDGSWKTEVIGCVTPDGKPVATNSTAEDGRSIWTCTVTPDGKVSLRQAVNEKAPCGEHPVGEKWVKESFEFECHGGGREEIIGCVAQNGEKIELGSEKVIEGHKMECKKTADGGIRFASAQLA</sequence>
<feature type="signal peptide" evidence="1">
    <location>
        <begin position="1"/>
        <end position="20"/>
    </location>
</feature>
<feature type="chain" id="PRO_5044785879" description="Abnormal cell migration protein 18-like fibronectin type I domain-containing protein" evidence="1">
    <location>
        <begin position="21"/>
        <end position="170"/>
    </location>
</feature>
<name>A0ABD6EH23_9BILA</name>
<keyword evidence="4" id="KW-1185">Reference proteome</keyword>
<reference evidence="3 4" key="1">
    <citation type="submission" date="2024-08" db="EMBL/GenBank/DDBJ databases">
        <title>Gnathostoma spinigerum genome.</title>
        <authorList>
            <person name="Gonzalez-Bertolin B."/>
            <person name="Monzon S."/>
            <person name="Zaballos A."/>
            <person name="Jimenez P."/>
            <person name="Dekumyoy P."/>
            <person name="Varona S."/>
            <person name="Cuesta I."/>
            <person name="Sumanam S."/>
            <person name="Adisakwattana P."/>
            <person name="Gasser R.B."/>
            <person name="Hernandez-Gonzalez A."/>
            <person name="Young N.D."/>
            <person name="Perteguer M.J."/>
        </authorList>
    </citation>
    <scope>NUCLEOTIDE SEQUENCE [LARGE SCALE GENOMIC DNA]</scope>
    <source>
        <strain evidence="3">AL3</strain>
        <tissue evidence="3">Liver</tissue>
    </source>
</reference>
<evidence type="ECO:0000313" key="4">
    <source>
        <dbReference type="Proteomes" id="UP001608902"/>
    </source>
</evidence>
<comment type="caution">
    <text evidence="3">The sequence shown here is derived from an EMBL/GenBank/DDBJ whole genome shotgun (WGS) entry which is preliminary data.</text>
</comment>
<gene>
    <name evidence="3" type="ORF">AB6A40_005983</name>
</gene>
<evidence type="ECO:0000313" key="3">
    <source>
        <dbReference type="EMBL" id="MFH4979274.1"/>
    </source>
</evidence>
<feature type="domain" description="Abnormal cell migration protein 18-like fibronectin type I" evidence="2">
    <location>
        <begin position="20"/>
        <end position="89"/>
    </location>
</feature>
<protein>
    <recommendedName>
        <fullName evidence="2">Abnormal cell migration protein 18-like fibronectin type I domain-containing protein</fullName>
    </recommendedName>
</protein>
<evidence type="ECO:0000259" key="2">
    <source>
        <dbReference type="Pfam" id="PF23003"/>
    </source>
</evidence>
<dbReference type="Pfam" id="PF23003">
    <property type="entry name" value="Fn1_2"/>
    <property type="match status" value="2"/>
</dbReference>
<proteinExistence type="predicted"/>
<dbReference type="AlphaFoldDB" id="A0ABD6EH23"/>
<dbReference type="InterPro" id="IPR055119">
    <property type="entry name" value="Mig18_Fn1"/>
</dbReference>
<keyword evidence="1" id="KW-0732">Signal</keyword>